<feature type="transmembrane region" description="Helical" evidence="2">
    <location>
        <begin position="23"/>
        <end position="44"/>
    </location>
</feature>
<proteinExistence type="predicted"/>
<protein>
    <submittedName>
        <fullName evidence="3">Uncharacterized protein</fullName>
    </submittedName>
</protein>
<evidence type="ECO:0000256" key="1">
    <source>
        <dbReference type="SAM" id="MobiDB-lite"/>
    </source>
</evidence>
<dbReference type="EMBL" id="CP102845">
    <property type="protein sequence ID" value="UVF22001.1"/>
    <property type="molecule type" value="Genomic_DNA"/>
</dbReference>
<gene>
    <name evidence="3" type="ORF">HPT29_014915</name>
</gene>
<reference evidence="3" key="1">
    <citation type="submission" date="2022-08" db="EMBL/GenBank/DDBJ databases">
        <title>Microvirga terrae sp. nov., isolated from soil.</title>
        <authorList>
            <person name="Kim K.H."/>
            <person name="Seo Y.L."/>
            <person name="Kim J.M."/>
            <person name="Lee J.K."/>
            <person name="Han D.M."/>
            <person name="Jeon C.O."/>
        </authorList>
    </citation>
    <scope>NUCLEOTIDE SEQUENCE</scope>
    <source>
        <strain evidence="3">R24</strain>
    </source>
</reference>
<feature type="region of interest" description="Disordered" evidence="1">
    <location>
        <begin position="113"/>
        <end position="158"/>
    </location>
</feature>
<feature type="transmembrane region" description="Helical" evidence="2">
    <location>
        <begin position="65"/>
        <end position="90"/>
    </location>
</feature>
<keyword evidence="4" id="KW-1185">Reference proteome</keyword>
<evidence type="ECO:0000313" key="3">
    <source>
        <dbReference type="EMBL" id="UVF22001.1"/>
    </source>
</evidence>
<evidence type="ECO:0000256" key="2">
    <source>
        <dbReference type="SAM" id="Phobius"/>
    </source>
</evidence>
<sequence>MNLHPAAPHHLPVFIAAPGETDVLMVVVAVFLVLAVLAVGLLFLRLHTLPERMAHRSHKLQFEIVAVLGLLALFTHVHLFWVAGLLLALIDIPDFGNPLRRIAGSLERIAGLKPGEGAGEAPDESGLGASTTEAASSDAVQVPKTIALSRTPKERTHA</sequence>
<evidence type="ECO:0000313" key="4">
    <source>
        <dbReference type="Proteomes" id="UP001017257"/>
    </source>
</evidence>
<name>A0ABY5RXJ4_9HYPH</name>
<keyword evidence="2" id="KW-0812">Transmembrane</keyword>
<keyword evidence="2" id="KW-0472">Membrane</keyword>
<organism evidence="3 4">
    <name type="scientific">Microvirga terrae</name>
    <dbReference type="NCBI Taxonomy" id="2740529"/>
    <lineage>
        <taxon>Bacteria</taxon>
        <taxon>Pseudomonadati</taxon>
        <taxon>Pseudomonadota</taxon>
        <taxon>Alphaproteobacteria</taxon>
        <taxon>Hyphomicrobiales</taxon>
        <taxon>Methylobacteriaceae</taxon>
        <taxon>Microvirga</taxon>
    </lineage>
</organism>
<keyword evidence="2" id="KW-1133">Transmembrane helix</keyword>
<dbReference type="Proteomes" id="UP001017257">
    <property type="component" value="Chromosome"/>
</dbReference>
<feature type="compositionally biased region" description="Polar residues" evidence="1">
    <location>
        <begin position="128"/>
        <end position="139"/>
    </location>
</feature>
<accession>A0ABY5RXJ4</accession>